<dbReference type="Proteomes" id="UP001139516">
    <property type="component" value="Unassembled WGS sequence"/>
</dbReference>
<evidence type="ECO:0000313" key="3">
    <source>
        <dbReference type="Proteomes" id="UP001139516"/>
    </source>
</evidence>
<dbReference type="CDD" id="cd13578">
    <property type="entry name" value="PBP2_Bug27"/>
    <property type="match status" value="1"/>
</dbReference>
<dbReference type="InterPro" id="IPR005064">
    <property type="entry name" value="BUG"/>
</dbReference>
<dbReference type="RefSeq" id="WP_248665845.1">
    <property type="nucleotide sequence ID" value="NZ_JALPRX010000016.1"/>
</dbReference>
<sequence length="337" mass="35071">MAQGNGPTDTGSTRRRLLGASLLGLAVTPRAGARAEAAAGFPDRPIRVVVPFGAGTSTDIVTRLLAPRMGQALGQPIVVENRPAAGGVVGSEAVAKSPPDGHTLCMGSIASHSVNASLMPNLPYDPLRDFVPVSLVTNAPNLLVVTPGLPANSLQEFLALARQRGGLEYASAGNGTSSHLAGELLRLKTGAPLSHVPYRSGAQAVNDVVAGHVPMTVYQVAAVLPFVRDGKLRALAATSARRLEQAPEVPTAIEQGVADFDVSAWHGLFAPAHTPMPVVTRIHAALVTALGAPDLRPQLLAQGLEPVGMPPTEFREFLAADIAKWREVVRSANLRAD</sequence>
<name>A0A9X1Y7W6_9PROT</name>
<organism evidence="2 3">
    <name type="scientific">Roseomonas acroporae</name>
    <dbReference type="NCBI Taxonomy" id="2937791"/>
    <lineage>
        <taxon>Bacteria</taxon>
        <taxon>Pseudomonadati</taxon>
        <taxon>Pseudomonadota</taxon>
        <taxon>Alphaproteobacteria</taxon>
        <taxon>Acetobacterales</taxon>
        <taxon>Roseomonadaceae</taxon>
        <taxon>Roseomonas</taxon>
    </lineage>
</organism>
<evidence type="ECO:0000313" key="2">
    <source>
        <dbReference type="EMBL" id="MCK8783722.1"/>
    </source>
</evidence>
<accession>A0A9X1Y7W6</accession>
<dbReference type="InterPro" id="IPR006311">
    <property type="entry name" value="TAT_signal"/>
</dbReference>
<comment type="similarity">
    <text evidence="1">Belongs to the UPF0065 (bug) family.</text>
</comment>
<dbReference type="SUPFAM" id="SSF53850">
    <property type="entry name" value="Periplasmic binding protein-like II"/>
    <property type="match status" value="1"/>
</dbReference>
<dbReference type="PANTHER" id="PTHR42928">
    <property type="entry name" value="TRICARBOXYLATE-BINDING PROTEIN"/>
    <property type="match status" value="1"/>
</dbReference>
<dbReference type="Gene3D" id="3.40.190.150">
    <property type="entry name" value="Bordetella uptake gene, domain 1"/>
    <property type="match status" value="1"/>
</dbReference>
<dbReference type="PANTHER" id="PTHR42928:SF5">
    <property type="entry name" value="BLR1237 PROTEIN"/>
    <property type="match status" value="1"/>
</dbReference>
<comment type="caution">
    <text evidence="2">The sequence shown here is derived from an EMBL/GenBank/DDBJ whole genome shotgun (WGS) entry which is preliminary data.</text>
</comment>
<proteinExistence type="inferred from homology"/>
<gene>
    <name evidence="2" type="ORF">M0638_04910</name>
</gene>
<dbReference type="InterPro" id="IPR042100">
    <property type="entry name" value="Bug_dom1"/>
</dbReference>
<dbReference type="EMBL" id="JALPRX010000016">
    <property type="protein sequence ID" value="MCK8783722.1"/>
    <property type="molecule type" value="Genomic_DNA"/>
</dbReference>
<dbReference type="PIRSF" id="PIRSF017082">
    <property type="entry name" value="YflP"/>
    <property type="match status" value="1"/>
</dbReference>
<dbReference type="AlphaFoldDB" id="A0A9X1Y7W6"/>
<dbReference type="Gene3D" id="3.40.190.10">
    <property type="entry name" value="Periplasmic binding protein-like II"/>
    <property type="match status" value="1"/>
</dbReference>
<evidence type="ECO:0000256" key="1">
    <source>
        <dbReference type="ARBA" id="ARBA00006987"/>
    </source>
</evidence>
<protein>
    <submittedName>
        <fullName evidence="2">Tripartite tricarboxylate transporter substrate binding protein</fullName>
    </submittedName>
</protein>
<dbReference type="Pfam" id="PF03401">
    <property type="entry name" value="TctC"/>
    <property type="match status" value="1"/>
</dbReference>
<keyword evidence="3" id="KW-1185">Reference proteome</keyword>
<reference evidence="2" key="1">
    <citation type="submission" date="2022-04" db="EMBL/GenBank/DDBJ databases">
        <title>Roseomonas acroporae sp. nov., isolated from coral Acropora digitifera.</title>
        <authorList>
            <person name="Sun H."/>
        </authorList>
    </citation>
    <scope>NUCLEOTIDE SEQUENCE</scope>
    <source>
        <strain evidence="2">NAR14</strain>
    </source>
</reference>
<dbReference type="PROSITE" id="PS51318">
    <property type="entry name" value="TAT"/>
    <property type="match status" value="1"/>
</dbReference>